<organism evidence="2 3">
    <name type="scientific">Nitrosopumilus zosterae</name>
    <dbReference type="NCBI Taxonomy" id="718286"/>
    <lineage>
        <taxon>Archaea</taxon>
        <taxon>Nitrososphaerota</taxon>
        <taxon>Nitrososphaeria</taxon>
        <taxon>Nitrosopumilales</taxon>
        <taxon>Nitrosopumilaceae</taxon>
        <taxon>Nitrosopumilus</taxon>
    </lineage>
</organism>
<name>A0A2S2KRF0_9ARCH</name>
<keyword evidence="3" id="KW-1185">Reference proteome</keyword>
<evidence type="ECO:0000313" key="3">
    <source>
        <dbReference type="Proteomes" id="UP000245829"/>
    </source>
</evidence>
<dbReference type="Proteomes" id="UP000245829">
    <property type="component" value="Unassembled WGS sequence"/>
</dbReference>
<evidence type="ECO:0000313" key="2">
    <source>
        <dbReference type="EMBL" id="GBH34252.1"/>
    </source>
</evidence>
<proteinExistence type="predicted"/>
<keyword evidence="1" id="KW-0812">Transmembrane</keyword>
<protein>
    <submittedName>
        <fullName evidence="2">Uncharacterized protein</fullName>
    </submittedName>
</protein>
<accession>A0A2S2KRF0</accession>
<dbReference type="AlphaFoldDB" id="A0A2S2KRF0"/>
<sequence>MKTRTKIPIIIIASMVLLFLLYFFYNAPIICDDVIFQLNLCGDHLEEKYVPLPIIQHFMQLYPETTGLGYSTGMYQVQKVFADAMLAEKIFVRLEIDLRDSSIIYSCSNHNKGDDFLVSYITNPTVNDLDSNNCRTLNNLILEK</sequence>
<gene>
    <name evidence="2" type="ORF">NZNM25_10430</name>
</gene>
<evidence type="ECO:0000256" key="1">
    <source>
        <dbReference type="SAM" id="Phobius"/>
    </source>
</evidence>
<comment type="caution">
    <text evidence="2">The sequence shown here is derived from an EMBL/GenBank/DDBJ whole genome shotgun (WGS) entry which is preliminary data.</text>
</comment>
<feature type="transmembrane region" description="Helical" evidence="1">
    <location>
        <begin position="7"/>
        <end position="25"/>
    </location>
</feature>
<reference evidence="2 3" key="1">
    <citation type="submission" date="2018-05" db="EMBL/GenBank/DDBJ databases">
        <title>genome sequencing of Nitrosopumilus sp. NM25.</title>
        <authorList>
            <person name="Mori K."/>
            <person name="Nakagawa T."/>
        </authorList>
    </citation>
    <scope>NUCLEOTIDE SEQUENCE [LARGE SCALE GENOMIC DNA]</scope>
    <source>
        <strain evidence="2 3">NM25</strain>
    </source>
</reference>
<dbReference type="EMBL" id="BGKI01000004">
    <property type="protein sequence ID" value="GBH34252.1"/>
    <property type="molecule type" value="Genomic_DNA"/>
</dbReference>
<keyword evidence="1" id="KW-1133">Transmembrane helix</keyword>
<keyword evidence="1" id="KW-0472">Membrane</keyword>